<dbReference type="InterPro" id="IPR013249">
    <property type="entry name" value="RNA_pol_sigma70_r4_t2"/>
</dbReference>
<dbReference type="InterPro" id="IPR007627">
    <property type="entry name" value="RNA_pol_sigma70_r2"/>
</dbReference>
<dbReference type="InterPro" id="IPR052704">
    <property type="entry name" value="ECF_Sigma-70_Domain"/>
</dbReference>
<evidence type="ECO:0000313" key="4">
    <source>
        <dbReference type="EMBL" id="MFC3198712.1"/>
    </source>
</evidence>
<accession>A0ABV7JNQ4</accession>
<dbReference type="SUPFAM" id="SSF54427">
    <property type="entry name" value="NTF2-like"/>
    <property type="match status" value="1"/>
</dbReference>
<protein>
    <submittedName>
        <fullName evidence="4">Sigma factor-like helix-turn-helix DNA-binding protein</fullName>
    </submittedName>
</protein>
<evidence type="ECO:0000313" key="5">
    <source>
        <dbReference type="Proteomes" id="UP001595526"/>
    </source>
</evidence>
<dbReference type="InterPro" id="IPR013325">
    <property type="entry name" value="RNA_pol_sigma_r2"/>
</dbReference>
<name>A0ABV7JNQ4_9SPHI</name>
<dbReference type="InterPro" id="IPR036388">
    <property type="entry name" value="WH-like_DNA-bd_sf"/>
</dbReference>
<dbReference type="InterPro" id="IPR032710">
    <property type="entry name" value="NTF2-like_dom_sf"/>
</dbReference>
<sequence>MKTGFSIESLRSTLIRQAYYITGSMDDAEDVVHDAYLQWSTLDIQHIKNPQAYLMRIVTNMAINLKEKLKRQRAAYFGQWLPEPVSDSSDKLAAGKDSLSYSLLVLLESLSAKERAVFILREAFGYEHHEIGQVLEIAEVYSRKLLSRAKARLATDKRQPVSLEQQQAFLERFLQAIWSGDTSQVEALLREDATVISDGGGKVPAGKHPVTGRLSIAKMLTGLYRKFYRDALAEPLIINGQPAILYWKDDILVNCQIFDINAAGISNVYFVRNPDKLNRLAEKKPRPMSRIP</sequence>
<dbReference type="Pfam" id="PF04542">
    <property type="entry name" value="Sigma70_r2"/>
    <property type="match status" value="1"/>
</dbReference>
<dbReference type="RefSeq" id="WP_379023632.1">
    <property type="nucleotide sequence ID" value="NZ_JBHRTA010000038.1"/>
</dbReference>
<dbReference type="InterPro" id="IPR013324">
    <property type="entry name" value="RNA_pol_sigma_r3/r4-like"/>
</dbReference>
<dbReference type="EMBL" id="JBHRTA010000038">
    <property type="protein sequence ID" value="MFC3198712.1"/>
    <property type="molecule type" value="Genomic_DNA"/>
</dbReference>
<feature type="domain" description="RNA polymerase sigma factor 70 region 4 type 2" evidence="3">
    <location>
        <begin position="103"/>
        <end position="153"/>
    </location>
</feature>
<dbReference type="Proteomes" id="UP001595526">
    <property type="component" value="Unassembled WGS sequence"/>
</dbReference>
<evidence type="ECO:0000256" key="1">
    <source>
        <dbReference type="ARBA" id="ARBA00011344"/>
    </source>
</evidence>
<comment type="subunit">
    <text evidence="1">Interacts transiently with the RNA polymerase catalytic core formed by RpoA, RpoB, RpoC and RpoZ (2 alpha, 1 beta, 1 beta' and 1 omega subunit) to form the RNA polymerase holoenzyme that can initiate transcription.</text>
</comment>
<gene>
    <name evidence="4" type="ORF">ACFOET_13910</name>
</gene>
<dbReference type="SUPFAM" id="SSF88659">
    <property type="entry name" value="Sigma3 and sigma4 domains of RNA polymerase sigma factors"/>
    <property type="match status" value="1"/>
</dbReference>
<dbReference type="Gene3D" id="1.10.1740.10">
    <property type="match status" value="1"/>
</dbReference>
<dbReference type="Gene3D" id="3.10.450.50">
    <property type="match status" value="1"/>
</dbReference>
<dbReference type="Gene3D" id="1.10.10.10">
    <property type="entry name" value="Winged helix-like DNA-binding domain superfamily/Winged helix DNA-binding domain"/>
    <property type="match status" value="1"/>
</dbReference>
<dbReference type="PANTHER" id="PTHR30173">
    <property type="entry name" value="SIGMA 19 FACTOR"/>
    <property type="match status" value="1"/>
</dbReference>
<reference evidence="5" key="1">
    <citation type="journal article" date="2019" name="Int. J. Syst. Evol. Microbiol.">
        <title>The Global Catalogue of Microorganisms (GCM) 10K type strain sequencing project: providing services to taxonomists for standard genome sequencing and annotation.</title>
        <authorList>
            <consortium name="The Broad Institute Genomics Platform"/>
            <consortium name="The Broad Institute Genome Sequencing Center for Infectious Disease"/>
            <person name="Wu L."/>
            <person name="Ma J."/>
        </authorList>
    </citation>
    <scope>NUCLEOTIDE SEQUENCE [LARGE SCALE GENOMIC DNA]</scope>
    <source>
        <strain evidence="5">KCTC 52416</strain>
    </source>
</reference>
<feature type="domain" description="RNA polymerase sigma-70 region 2" evidence="2">
    <location>
        <begin position="7"/>
        <end position="71"/>
    </location>
</feature>
<evidence type="ECO:0000259" key="2">
    <source>
        <dbReference type="Pfam" id="PF04542"/>
    </source>
</evidence>
<keyword evidence="5" id="KW-1185">Reference proteome</keyword>
<dbReference type="PANTHER" id="PTHR30173:SF36">
    <property type="entry name" value="ECF RNA POLYMERASE SIGMA FACTOR SIGJ"/>
    <property type="match status" value="1"/>
</dbReference>
<organism evidence="4 5">
    <name type="scientific">Parapedobacter deserti</name>
    <dbReference type="NCBI Taxonomy" id="1912957"/>
    <lineage>
        <taxon>Bacteria</taxon>
        <taxon>Pseudomonadati</taxon>
        <taxon>Bacteroidota</taxon>
        <taxon>Sphingobacteriia</taxon>
        <taxon>Sphingobacteriales</taxon>
        <taxon>Sphingobacteriaceae</taxon>
        <taxon>Parapedobacter</taxon>
    </lineage>
</organism>
<proteinExistence type="predicted"/>
<dbReference type="SUPFAM" id="SSF88946">
    <property type="entry name" value="Sigma2 domain of RNA polymerase sigma factors"/>
    <property type="match status" value="1"/>
</dbReference>
<evidence type="ECO:0000259" key="3">
    <source>
        <dbReference type="Pfam" id="PF08281"/>
    </source>
</evidence>
<comment type="caution">
    <text evidence="4">The sequence shown here is derived from an EMBL/GenBank/DDBJ whole genome shotgun (WGS) entry which is preliminary data.</text>
</comment>
<dbReference type="Pfam" id="PF08281">
    <property type="entry name" value="Sigma70_r4_2"/>
    <property type="match status" value="1"/>
</dbReference>